<name>A0ABN9LID0_9NEOB</name>
<comment type="subcellular location">
    <subcellularLocation>
        <location evidence="1">Membrane</location>
        <topology evidence="1">Multi-pass membrane protein</topology>
    </subcellularLocation>
</comment>
<gene>
    <name evidence="7" type="ORF">RIMI_LOCUS9624538</name>
</gene>
<comment type="similarity">
    <text evidence="2">Belongs to the TMEM88 family.</text>
</comment>
<keyword evidence="8" id="KW-1185">Reference proteome</keyword>
<organism evidence="7 8">
    <name type="scientific">Ranitomeya imitator</name>
    <name type="common">mimic poison frog</name>
    <dbReference type="NCBI Taxonomy" id="111125"/>
    <lineage>
        <taxon>Eukaryota</taxon>
        <taxon>Metazoa</taxon>
        <taxon>Chordata</taxon>
        <taxon>Craniata</taxon>
        <taxon>Vertebrata</taxon>
        <taxon>Euteleostomi</taxon>
        <taxon>Amphibia</taxon>
        <taxon>Batrachia</taxon>
        <taxon>Anura</taxon>
        <taxon>Neobatrachia</taxon>
        <taxon>Hyloidea</taxon>
        <taxon>Dendrobatidae</taxon>
        <taxon>Dendrobatinae</taxon>
        <taxon>Ranitomeya</taxon>
    </lineage>
</organism>
<dbReference type="EMBL" id="CAUEEQ010020113">
    <property type="protein sequence ID" value="CAJ0942500.1"/>
    <property type="molecule type" value="Genomic_DNA"/>
</dbReference>
<dbReference type="InterPro" id="IPR033355">
    <property type="entry name" value="TMEM88"/>
</dbReference>
<evidence type="ECO:0000256" key="6">
    <source>
        <dbReference type="SAM" id="Phobius"/>
    </source>
</evidence>
<reference evidence="7" key="1">
    <citation type="submission" date="2023-07" db="EMBL/GenBank/DDBJ databases">
        <authorList>
            <person name="Stuckert A."/>
        </authorList>
    </citation>
    <scope>NUCLEOTIDE SEQUENCE</scope>
</reference>
<accession>A0ABN9LID0</accession>
<evidence type="ECO:0000256" key="2">
    <source>
        <dbReference type="ARBA" id="ARBA00005734"/>
    </source>
</evidence>
<keyword evidence="3 6" id="KW-0812">Transmembrane</keyword>
<evidence type="ECO:0000256" key="3">
    <source>
        <dbReference type="ARBA" id="ARBA00022692"/>
    </source>
</evidence>
<protein>
    <submittedName>
        <fullName evidence="7">Uncharacterized protein</fullName>
    </submittedName>
</protein>
<evidence type="ECO:0000313" key="8">
    <source>
        <dbReference type="Proteomes" id="UP001176940"/>
    </source>
</evidence>
<dbReference type="PANTHER" id="PTHR28628:SF4">
    <property type="entry name" value="TRANSMEMBRANE PROTEIN 88B"/>
    <property type="match status" value="1"/>
</dbReference>
<dbReference type="Proteomes" id="UP001176940">
    <property type="component" value="Unassembled WGS sequence"/>
</dbReference>
<comment type="caution">
    <text evidence="7">The sequence shown here is derived from an EMBL/GenBank/DDBJ whole genome shotgun (WGS) entry which is preliminary data.</text>
</comment>
<evidence type="ECO:0000256" key="1">
    <source>
        <dbReference type="ARBA" id="ARBA00004141"/>
    </source>
</evidence>
<keyword evidence="4 6" id="KW-1133">Transmembrane helix</keyword>
<keyword evidence="5 6" id="KW-0472">Membrane</keyword>
<feature type="transmembrane region" description="Helical" evidence="6">
    <location>
        <begin position="45"/>
        <end position="66"/>
    </location>
</feature>
<evidence type="ECO:0000313" key="7">
    <source>
        <dbReference type="EMBL" id="CAJ0942500.1"/>
    </source>
</evidence>
<dbReference type="PANTHER" id="PTHR28628">
    <property type="entry name" value="TRANSMEMBRANE PROTEIN 88-RELATED"/>
    <property type="match status" value="1"/>
</dbReference>
<sequence length="134" mass="14738">MIPGLPPYNMDDQLLPMESRSRWGCWFWTIFVTGANFLAFLANSIILAVIFTIVLTPTIVVVYFGFKCHSRAHRGALHQSRGAGIGRYSTSDAVSLISVYDATGSKSMDSDTATTTIVTREGINARSRCRMIAV</sequence>
<proteinExistence type="inferred from homology"/>
<feature type="transmembrane region" description="Helical" evidence="6">
    <location>
        <begin position="21"/>
        <end position="39"/>
    </location>
</feature>
<evidence type="ECO:0000256" key="5">
    <source>
        <dbReference type="ARBA" id="ARBA00023136"/>
    </source>
</evidence>
<evidence type="ECO:0000256" key="4">
    <source>
        <dbReference type="ARBA" id="ARBA00022989"/>
    </source>
</evidence>